<name>A0A1G7JZJ6_9SPHI</name>
<dbReference type="EMBL" id="FNAI01000015">
    <property type="protein sequence ID" value="SDF30272.1"/>
    <property type="molecule type" value="Genomic_DNA"/>
</dbReference>
<dbReference type="Proteomes" id="UP000199072">
    <property type="component" value="Unassembled WGS sequence"/>
</dbReference>
<dbReference type="STRING" id="1391627.SAMN05216464_115167"/>
<organism evidence="1 2">
    <name type="scientific">Mucilaginibacter pineti</name>
    <dbReference type="NCBI Taxonomy" id="1391627"/>
    <lineage>
        <taxon>Bacteria</taxon>
        <taxon>Pseudomonadati</taxon>
        <taxon>Bacteroidota</taxon>
        <taxon>Sphingobacteriia</taxon>
        <taxon>Sphingobacteriales</taxon>
        <taxon>Sphingobacteriaceae</taxon>
        <taxon>Mucilaginibacter</taxon>
    </lineage>
</organism>
<evidence type="ECO:0000313" key="1">
    <source>
        <dbReference type="EMBL" id="SDF30272.1"/>
    </source>
</evidence>
<keyword evidence="2" id="KW-1185">Reference proteome</keyword>
<reference evidence="1 2" key="1">
    <citation type="submission" date="2016-10" db="EMBL/GenBank/DDBJ databases">
        <authorList>
            <person name="de Groot N.N."/>
        </authorList>
    </citation>
    <scope>NUCLEOTIDE SEQUENCE [LARGE SCALE GENOMIC DNA]</scope>
    <source>
        <strain evidence="1 2">47C3B</strain>
    </source>
</reference>
<protein>
    <submittedName>
        <fullName evidence="1">Uncharacterized protein</fullName>
    </submittedName>
</protein>
<sequence>METAPAIQRLYPKTRQVARHRSRFAQPQTQRTARHRADGFLNHCFLPFLAIQGRNYRKVEAEFFRSLTNLCEVYGIAEPDVSALEFPQNVTTAYMQVEEAVKLKDKSANCIIINDSSHRATLAVLKRYDTGMCLYYIPVRPLWNLVQTAQQQPLAEMLLSVYAYLFQVVQVPYYTEYDSYLSGEYETLRNWIEEADDEGEEEQQYRDEQLDLLHTMEYSGNRILTLIRENDYLMKWEENIKAYHGSENWDLETEALAKQFLTLHKEYPQRSVFDNIHDELVEPEETERIRAEQYISFYWSSNDCMQDMLFEMINNEFQECGVTDEPTSVRLFDIPEAKPDNDLDFEKRLFDLIEKLCALLNKYDHE</sequence>
<proteinExistence type="predicted"/>
<evidence type="ECO:0000313" key="2">
    <source>
        <dbReference type="Proteomes" id="UP000199072"/>
    </source>
</evidence>
<dbReference type="AlphaFoldDB" id="A0A1G7JZJ6"/>
<accession>A0A1G7JZJ6</accession>
<gene>
    <name evidence="1" type="ORF">SAMN05216464_115167</name>
</gene>